<dbReference type="Pfam" id="PF02535">
    <property type="entry name" value="Zip"/>
    <property type="match status" value="1"/>
</dbReference>
<proteinExistence type="predicted"/>
<name>A0A501X8Y9_9BACT</name>
<feature type="transmembrane region" description="Helical" evidence="5">
    <location>
        <begin position="12"/>
        <end position="39"/>
    </location>
</feature>
<evidence type="ECO:0000256" key="1">
    <source>
        <dbReference type="ARBA" id="ARBA00004141"/>
    </source>
</evidence>
<evidence type="ECO:0000313" key="7">
    <source>
        <dbReference type="Proteomes" id="UP000319776"/>
    </source>
</evidence>
<evidence type="ECO:0000256" key="4">
    <source>
        <dbReference type="ARBA" id="ARBA00023136"/>
    </source>
</evidence>
<dbReference type="OrthoDB" id="400752at2"/>
<dbReference type="InterPro" id="IPR003689">
    <property type="entry name" value="ZIP"/>
</dbReference>
<comment type="caution">
    <text evidence="6">The sequence shown here is derived from an EMBL/GenBank/DDBJ whole genome shotgun (WGS) entry which is preliminary data.</text>
</comment>
<dbReference type="GO" id="GO:0016020">
    <property type="term" value="C:membrane"/>
    <property type="evidence" value="ECO:0007669"/>
    <property type="project" value="UniProtKB-SubCell"/>
</dbReference>
<feature type="transmembrane region" description="Helical" evidence="5">
    <location>
        <begin position="51"/>
        <end position="71"/>
    </location>
</feature>
<dbReference type="RefSeq" id="WP_140781527.1">
    <property type="nucleotide sequence ID" value="NZ_VFSS01000011.1"/>
</dbReference>
<comment type="subcellular location">
    <subcellularLocation>
        <location evidence="1">Membrane</location>
        <topology evidence="1">Multi-pass membrane protein</topology>
    </subcellularLocation>
</comment>
<evidence type="ECO:0000313" key="6">
    <source>
        <dbReference type="EMBL" id="TPE56926.1"/>
    </source>
</evidence>
<feature type="transmembrane region" description="Helical" evidence="5">
    <location>
        <begin position="223"/>
        <end position="241"/>
    </location>
</feature>
<accession>A0A501X8Y9</accession>
<feature type="transmembrane region" description="Helical" evidence="5">
    <location>
        <begin position="253"/>
        <end position="276"/>
    </location>
</feature>
<dbReference type="GO" id="GO:0046873">
    <property type="term" value="F:metal ion transmembrane transporter activity"/>
    <property type="evidence" value="ECO:0007669"/>
    <property type="project" value="InterPro"/>
</dbReference>
<reference evidence="6 7" key="1">
    <citation type="submission" date="2019-06" db="EMBL/GenBank/DDBJ databases">
        <title>Mycoplasma falconis type strain whole genome sequence.</title>
        <authorList>
            <person name="Spergser J."/>
        </authorList>
    </citation>
    <scope>NUCLEOTIDE SEQUENCE [LARGE SCALE GENOMIC DNA]</scope>
    <source>
        <strain evidence="6 7">ATCC 51372</strain>
    </source>
</reference>
<keyword evidence="7" id="KW-1185">Reference proteome</keyword>
<organism evidence="6 7">
    <name type="scientific">[Mycoplasma] falconis</name>
    <dbReference type="NCBI Taxonomy" id="92403"/>
    <lineage>
        <taxon>Bacteria</taxon>
        <taxon>Bacillati</taxon>
        <taxon>Mycoplasmatota</taxon>
        <taxon>Mycoplasmoidales</taxon>
        <taxon>Metamycoplasmataceae</taxon>
        <taxon>Metamycoplasma</taxon>
    </lineage>
</organism>
<protein>
    <recommendedName>
        <fullName evidence="8">Metal transporter</fullName>
    </recommendedName>
</protein>
<keyword evidence="2 5" id="KW-0812">Transmembrane</keyword>
<evidence type="ECO:0000256" key="5">
    <source>
        <dbReference type="SAM" id="Phobius"/>
    </source>
</evidence>
<dbReference type="EMBL" id="VFSS01000011">
    <property type="protein sequence ID" value="TPE56926.1"/>
    <property type="molecule type" value="Genomic_DNA"/>
</dbReference>
<dbReference type="AlphaFoldDB" id="A0A501X8Y9"/>
<evidence type="ECO:0008006" key="8">
    <source>
        <dbReference type="Google" id="ProtNLM"/>
    </source>
</evidence>
<evidence type="ECO:0000256" key="2">
    <source>
        <dbReference type="ARBA" id="ARBA00022692"/>
    </source>
</evidence>
<sequence length="316" mass="35800">MFISQSQTLNNFYLALFVNLLIYILILMAAPIVIQGFLSLFKGKVTNIKTIYLYAFSTGMFLIIGTVGFLGEGFNTADQFVHSVSYKGETIAHTWRGYIIQALLVGGGALIGLTFVILGRFIFVKASKTDFHSNHSEHNHSEHLISLKEFDNPKAAWMAIIMLMSHRIVDGLFLGYAVFILQTSPQNAKQMLPLILTFNIHFLVEIIIVYYRQIQYGQKKSKAILYNFLTFLLIIPFMFIGAYSGSLLLKNKWLIALIFSLGGAIMLFMGVFELIPEFIHVRNQSPRILYTTFIIFALAIVFTLILLCFHSHINTA</sequence>
<dbReference type="Proteomes" id="UP000319776">
    <property type="component" value="Unassembled WGS sequence"/>
</dbReference>
<feature type="transmembrane region" description="Helical" evidence="5">
    <location>
        <begin position="155"/>
        <end position="179"/>
    </location>
</feature>
<evidence type="ECO:0000256" key="3">
    <source>
        <dbReference type="ARBA" id="ARBA00022989"/>
    </source>
</evidence>
<feature type="transmembrane region" description="Helical" evidence="5">
    <location>
        <begin position="98"/>
        <end position="123"/>
    </location>
</feature>
<feature type="transmembrane region" description="Helical" evidence="5">
    <location>
        <begin position="191"/>
        <end position="211"/>
    </location>
</feature>
<keyword evidence="3 5" id="KW-1133">Transmembrane helix</keyword>
<gene>
    <name evidence="6" type="ORF">FJO69_02680</name>
</gene>
<keyword evidence="4 5" id="KW-0472">Membrane</keyword>
<feature type="transmembrane region" description="Helical" evidence="5">
    <location>
        <begin position="288"/>
        <end position="313"/>
    </location>
</feature>